<evidence type="ECO:0000313" key="2">
    <source>
        <dbReference type="Proteomes" id="UP001054945"/>
    </source>
</evidence>
<organism evidence="1 2">
    <name type="scientific">Caerostris extrusa</name>
    <name type="common">Bark spider</name>
    <name type="synonym">Caerostris bankana</name>
    <dbReference type="NCBI Taxonomy" id="172846"/>
    <lineage>
        <taxon>Eukaryota</taxon>
        <taxon>Metazoa</taxon>
        <taxon>Ecdysozoa</taxon>
        <taxon>Arthropoda</taxon>
        <taxon>Chelicerata</taxon>
        <taxon>Arachnida</taxon>
        <taxon>Araneae</taxon>
        <taxon>Araneomorphae</taxon>
        <taxon>Entelegynae</taxon>
        <taxon>Araneoidea</taxon>
        <taxon>Araneidae</taxon>
        <taxon>Caerostris</taxon>
    </lineage>
</organism>
<keyword evidence="2" id="KW-1185">Reference proteome</keyword>
<name>A0AAV4Y816_CAEEX</name>
<dbReference type="Proteomes" id="UP001054945">
    <property type="component" value="Unassembled WGS sequence"/>
</dbReference>
<sequence>MRKFWWMNFASSTGAGRGSDLAFPKISTVGNCGKSVSSVEISRSRTLLAFVRNTSRRMLRQHQNGWEVAEERCSAHSVQIPLCTLHGNGRE</sequence>
<proteinExistence type="predicted"/>
<dbReference type="AlphaFoldDB" id="A0AAV4Y816"/>
<comment type="caution">
    <text evidence="1">The sequence shown here is derived from an EMBL/GenBank/DDBJ whole genome shotgun (WGS) entry which is preliminary data.</text>
</comment>
<evidence type="ECO:0000313" key="1">
    <source>
        <dbReference type="EMBL" id="GIZ02654.1"/>
    </source>
</evidence>
<dbReference type="EMBL" id="BPLR01001485">
    <property type="protein sequence ID" value="GIZ02654.1"/>
    <property type="molecule type" value="Genomic_DNA"/>
</dbReference>
<gene>
    <name evidence="1" type="ORF">CEXT_651201</name>
</gene>
<protein>
    <submittedName>
        <fullName evidence="1">Uncharacterized protein</fullName>
    </submittedName>
</protein>
<reference evidence="1 2" key="1">
    <citation type="submission" date="2021-06" db="EMBL/GenBank/DDBJ databases">
        <title>Caerostris extrusa draft genome.</title>
        <authorList>
            <person name="Kono N."/>
            <person name="Arakawa K."/>
        </authorList>
    </citation>
    <scope>NUCLEOTIDE SEQUENCE [LARGE SCALE GENOMIC DNA]</scope>
</reference>
<accession>A0AAV4Y816</accession>